<protein>
    <submittedName>
        <fullName evidence="1">Uncharacterized protein</fullName>
    </submittedName>
</protein>
<gene>
    <name evidence="1" type="ORF">HMPREF1062_03850</name>
</gene>
<dbReference type="HOGENOM" id="CLU_2950463_0_0_10"/>
<accession>I9QCM3</accession>
<proteinExistence type="predicted"/>
<dbReference type="EMBL" id="AGXG01000084">
    <property type="protein sequence ID" value="EIY27136.1"/>
    <property type="molecule type" value="Genomic_DNA"/>
</dbReference>
<dbReference type="Proteomes" id="UP000003741">
    <property type="component" value="Unassembled WGS sequence"/>
</dbReference>
<evidence type="ECO:0000313" key="2">
    <source>
        <dbReference type="Proteomes" id="UP000003741"/>
    </source>
</evidence>
<sequence>MKEEFIISDVLVVPVNRLSYYLHFYAESIRYMTVNNMGNIVLHGNGYLNYNYSKFNNPY</sequence>
<evidence type="ECO:0000313" key="1">
    <source>
        <dbReference type="EMBL" id="EIY27136.1"/>
    </source>
</evidence>
<keyword evidence="2" id="KW-1185">Reference proteome</keyword>
<reference evidence="1 2" key="1">
    <citation type="submission" date="2012-02" db="EMBL/GenBank/DDBJ databases">
        <title>The Genome Sequence of Bacteroides cellulosilyticus CL02T12C19.</title>
        <authorList>
            <consortium name="The Broad Institute Genome Sequencing Platform"/>
            <person name="Earl A."/>
            <person name="Ward D."/>
            <person name="Feldgarden M."/>
            <person name="Gevers D."/>
            <person name="Zitomersky N.L."/>
            <person name="Coyne M.J."/>
            <person name="Comstock L.E."/>
            <person name="Young S.K."/>
            <person name="Zeng Q."/>
            <person name="Gargeya S."/>
            <person name="Fitzgerald M."/>
            <person name="Haas B."/>
            <person name="Abouelleil A."/>
            <person name="Alvarado L."/>
            <person name="Arachchi H.M."/>
            <person name="Berlin A."/>
            <person name="Chapman S.B."/>
            <person name="Gearin G."/>
            <person name="Goldberg J."/>
            <person name="Griggs A."/>
            <person name="Gujja S."/>
            <person name="Hansen M."/>
            <person name="Heiman D."/>
            <person name="Howarth C."/>
            <person name="Larimer J."/>
            <person name="Lui A."/>
            <person name="MacDonald P.J.P."/>
            <person name="McCowen C."/>
            <person name="Montmayeur A."/>
            <person name="Murphy C."/>
            <person name="Neiman D."/>
            <person name="Pearson M."/>
            <person name="Priest M."/>
            <person name="Roberts A."/>
            <person name="Saif S."/>
            <person name="Shea T."/>
            <person name="Sisk P."/>
            <person name="Stolte C."/>
            <person name="Sykes S."/>
            <person name="Wortman J."/>
            <person name="Nusbaum C."/>
            <person name="Birren B."/>
        </authorList>
    </citation>
    <scope>NUCLEOTIDE SEQUENCE [LARGE SCALE GENOMIC DNA]</scope>
    <source>
        <strain evidence="1 2">CL02T12C19</strain>
    </source>
</reference>
<organism evidence="1 2">
    <name type="scientific">Bacteroides cellulosilyticus CL02T12C19</name>
    <dbReference type="NCBI Taxonomy" id="997874"/>
    <lineage>
        <taxon>Bacteria</taxon>
        <taxon>Pseudomonadati</taxon>
        <taxon>Bacteroidota</taxon>
        <taxon>Bacteroidia</taxon>
        <taxon>Bacteroidales</taxon>
        <taxon>Bacteroidaceae</taxon>
        <taxon>Bacteroides</taxon>
    </lineage>
</organism>
<comment type="caution">
    <text evidence="1">The sequence shown here is derived from an EMBL/GenBank/DDBJ whole genome shotgun (WGS) entry which is preliminary data.</text>
</comment>
<name>I9QCM3_9BACE</name>
<dbReference type="AlphaFoldDB" id="I9QCM3"/>